<dbReference type="PANTHER" id="PTHR42711:SF13">
    <property type="entry name" value="ABC TRANSPORTER, ATP-BINDING PROTEIN"/>
    <property type="match status" value="1"/>
</dbReference>
<name>A0A223CYU0_9BACL</name>
<organism evidence="5 6">
    <name type="scientific">Tumebacillus algifaecis</name>
    <dbReference type="NCBI Taxonomy" id="1214604"/>
    <lineage>
        <taxon>Bacteria</taxon>
        <taxon>Bacillati</taxon>
        <taxon>Bacillota</taxon>
        <taxon>Bacilli</taxon>
        <taxon>Bacillales</taxon>
        <taxon>Alicyclobacillaceae</taxon>
        <taxon>Tumebacillus</taxon>
    </lineage>
</organism>
<proteinExistence type="predicted"/>
<dbReference type="Pfam" id="PF00005">
    <property type="entry name" value="ABC_tran"/>
    <property type="match status" value="1"/>
</dbReference>
<feature type="domain" description="ABC transporter" evidence="4">
    <location>
        <begin position="7"/>
        <end position="211"/>
    </location>
</feature>
<keyword evidence="2" id="KW-0547">Nucleotide-binding</keyword>
<keyword evidence="3" id="KW-0067">ATP-binding</keyword>
<keyword evidence="1" id="KW-0813">Transport</keyword>
<evidence type="ECO:0000313" key="5">
    <source>
        <dbReference type="EMBL" id="ASS74478.1"/>
    </source>
</evidence>
<dbReference type="InterPro" id="IPR003593">
    <property type="entry name" value="AAA+_ATPase"/>
</dbReference>
<evidence type="ECO:0000259" key="4">
    <source>
        <dbReference type="PROSITE" id="PS50893"/>
    </source>
</evidence>
<dbReference type="InterPro" id="IPR027417">
    <property type="entry name" value="P-loop_NTPase"/>
</dbReference>
<dbReference type="AlphaFoldDB" id="A0A223CYU0"/>
<dbReference type="KEGG" id="tab:CIG75_05375"/>
<gene>
    <name evidence="5" type="ORF">CIG75_05375</name>
</gene>
<dbReference type="InterPro" id="IPR050763">
    <property type="entry name" value="ABC_transporter_ATP-binding"/>
</dbReference>
<dbReference type="GO" id="GO:0016887">
    <property type="term" value="F:ATP hydrolysis activity"/>
    <property type="evidence" value="ECO:0007669"/>
    <property type="project" value="InterPro"/>
</dbReference>
<reference evidence="5 6" key="1">
    <citation type="journal article" date="2015" name="Int. J. Syst. Evol. Microbiol.">
        <title>Tumebacillus algifaecis sp. nov., isolated from decomposing algal scum.</title>
        <authorList>
            <person name="Wu Y.F."/>
            <person name="Zhang B."/>
            <person name="Xing P."/>
            <person name="Wu Q.L."/>
            <person name="Liu S.J."/>
        </authorList>
    </citation>
    <scope>NUCLEOTIDE SEQUENCE [LARGE SCALE GENOMIC DNA]</scope>
    <source>
        <strain evidence="5 6">THMBR28</strain>
    </source>
</reference>
<dbReference type="PROSITE" id="PS50893">
    <property type="entry name" value="ABC_TRANSPORTER_2"/>
    <property type="match status" value="1"/>
</dbReference>
<evidence type="ECO:0000256" key="3">
    <source>
        <dbReference type="ARBA" id="ARBA00022840"/>
    </source>
</evidence>
<evidence type="ECO:0000256" key="2">
    <source>
        <dbReference type="ARBA" id="ARBA00022741"/>
    </source>
</evidence>
<dbReference type="Gene3D" id="3.40.50.300">
    <property type="entry name" value="P-loop containing nucleotide triphosphate hydrolases"/>
    <property type="match status" value="1"/>
</dbReference>
<keyword evidence="6" id="KW-1185">Reference proteome</keyword>
<evidence type="ECO:0000313" key="6">
    <source>
        <dbReference type="Proteomes" id="UP000214688"/>
    </source>
</evidence>
<evidence type="ECO:0000256" key="1">
    <source>
        <dbReference type="ARBA" id="ARBA00022448"/>
    </source>
</evidence>
<dbReference type="GO" id="GO:0005524">
    <property type="term" value="F:ATP binding"/>
    <property type="evidence" value="ECO:0007669"/>
    <property type="project" value="UniProtKB-KW"/>
</dbReference>
<dbReference type="EMBL" id="CP022657">
    <property type="protein sequence ID" value="ASS74478.1"/>
    <property type="molecule type" value="Genomic_DNA"/>
</dbReference>
<dbReference type="SUPFAM" id="SSF52540">
    <property type="entry name" value="P-loop containing nucleoside triphosphate hydrolases"/>
    <property type="match status" value="1"/>
</dbReference>
<dbReference type="SMART" id="SM00382">
    <property type="entry name" value="AAA"/>
    <property type="match status" value="1"/>
</dbReference>
<accession>A0A223CYU0</accession>
<protein>
    <recommendedName>
        <fullName evidence="4">ABC transporter domain-containing protein</fullName>
    </recommendedName>
</protein>
<dbReference type="Proteomes" id="UP000214688">
    <property type="component" value="Chromosome"/>
</dbReference>
<dbReference type="PANTHER" id="PTHR42711">
    <property type="entry name" value="ABC TRANSPORTER ATP-BINDING PROTEIN"/>
    <property type="match status" value="1"/>
</dbReference>
<dbReference type="InterPro" id="IPR003439">
    <property type="entry name" value="ABC_transporter-like_ATP-bd"/>
</dbReference>
<sequence length="211" mass="23923">MDALSYVSFQHVELSYGRHQIYRDLHFDLEDGQIGAVYGPSRTGKSSVLLLASGNLLPSKGEVQVGGKKPDKKRVGLGPIQDLSPLFDTLTVEEHLLFQARLHHVRKAKERVSELLNTYDLEEVRKYRVKDIPHLEQFRTGLATALVHQPKLVLIDEPERGLTNEEWEIAYRDMRDLTEAGSTVLLTTVLLQVAERCDLVAQLPEGEVWTR</sequence>